<evidence type="ECO:0000313" key="4">
    <source>
        <dbReference type="Proteomes" id="UP001497516"/>
    </source>
</evidence>
<keyword evidence="2" id="KW-0812">Transmembrane</keyword>
<reference evidence="3 4" key="1">
    <citation type="submission" date="2024-04" db="EMBL/GenBank/DDBJ databases">
        <authorList>
            <person name="Fracassetti M."/>
        </authorList>
    </citation>
    <scope>NUCLEOTIDE SEQUENCE [LARGE SCALE GENOMIC DNA]</scope>
</reference>
<accession>A0AAV2D4A7</accession>
<gene>
    <name evidence="3" type="ORF">LTRI10_LOCUS10659</name>
</gene>
<protein>
    <submittedName>
        <fullName evidence="3">Uncharacterized protein</fullName>
    </submittedName>
</protein>
<feature type="transmembrane region" description="Helical" evidence="2">
    <location>
        <begin position="72"/>
        <end position="91"/>
    </location>
</feature>
<organism evidence="3 4">
    <name type="scientific">Linum trigynum</name>
    <dbReference type="NCBI Taxonomy" id="586398"/>
    <lineage>
        <taxon>Eukaryota</taxon>
        <taxon>Viridiplantae</taxon>
        <taxon>Streptophyta</taxon>
        <taxon>Embryophyta</taxon>
        <taxon>Tracheophyta</taxon>
        <taxon>Spermatophyta</taxon>
        <taxon>Magnoliopsida</taxon>
        <taxon>eudicotyledons</taxon>
        <taxon>Gunneridae</taxon>
        <taxon>Pentapetalae</taxon>
        <taxon>rosids</taxon>
        <taxon>fabids</taxon>
        <taxon>Malpighiales</taxon>
        <taxon>Linaceae</taxon>
        <taxon>Linum</taxon>
    </lineage>
</organism>
<proteinExistence type="predicted"/>
<keyword evidence="4" id="KW-1185">Reference proteome</keyword>
<evidence type="ECO:0000256" key="1">
    <source>
        <dbReference type="SAM" id="MobiDB-lite"/>
    </source>
</evidence>
<keyword evidence="2" id="KW-1133">Transmembrane helix</keyword>
<evidence type="ECO:0000313" key="3">
    <source>
        <dbReference type="EMBL" id="CAL1366491.1"/>
    </source>
</evidence>
<dbReference type="AlphaFoldDB" id="A0AAV2D4A7"/>
<keyword evidence="2" id="KW-0472">Membrane</keyword>
<evidence type="ECO:0000256" key="2">
    <source>
        <dbReference type="SAM" id="Phobius"/>
    </source>
</evidence>
<sequence length="131" mass="14501">MIHDSTSPNNSSYWDSLIAGLLHSSESARTIAPSLRGNNDGDAPSSTAPSDSSDTTDHHHRRHLRYEFRNTFILFFILFLLSGLIQGRCWNTRRNHRLQHRSSRDNGGTAAVLPLAVYGPRAASSGSNNKL</sequence>
<dbReference type="EMBL" id="OZ034815">
    <property type="protein sequence ID" value="CAL1366491.1"/>
    <property type="molecule type" value="Genomic_DNA"/>
</dbReference>
<feature type="region of interest" description="Disordered" evidence="1">
    <location>
        <begin position="29"/>
        <end position="60"/>
    </location>
</feature>
<name>A0AAV2D4A7_9ROSI</name>
<dbReference type="Proteomes" id="UP001497516">
    <property type="component" value="Chromosome 2"/>
</dbReference>
<feature type="compositionally biased region" description="Low complexity" evidence="1">
    <location>
        <begin position="42"/>
        <end position="53"/>
    </location>
</feature>